<dbReference type="PROSITE" id="PS50825">
    <property type="entry name" value="HYR"/>
    <property type="match status" value="2"/>
</dbReference>
<evidence type="ECO:0000313" key="4">
    <source>
        <dbReference type="EMBL" id="AKF08970.1"/>
    </source>
</evidence>
<dbReference type="PANTHER" id="PTHR46344">
    <property type="entry name" value="OS02G0202900 PROTEIN"/>
    <property type="match status" value="1"/>
</dbReference>
<dbReference type="SMART" id="SM00612">
    <property type="entry name" value="Kelch"/>
    <property type="match status" value="12"/>
</dbReference>
<dbReference type="Pfam" id="PF01344">
    <property type="entry name" value="Kelch_1"/>
    <property type="match status" value="3"/>
</dbReference>
<protein>
    <submittedName>
        <fullName evidence="4">Branched-chain amino acid ABC transporter, amino acid-binding protein</fullName>
    </submittedName>
</protein>
<dbReference type="Proteomes" id="UP000034883">
    <property type="component" value="Chromosome"/>
</dbReference>
<dbReference type="InterPro" id="IPR015915">
    <property type="entry name" value="Kelch-typ_b-propeller"/>
</dbReference>
<sequence length="1068" mass="106855">MMLAACEPSAPPAAGVVAGELVGWSPLPQLAAPRGQHAAALLRDGRVLVVGGVNRLGFVTAAEVFDPAAGTWSSAGSPGIQGNVTAGLVLPSGEVFFHADSGDTALYEPATGAWSAGPAIPGRTLATFTLLRSGQVLIAGGSNEASAVLYDPATDAVTPTGSMEIARRAATAALLRDGRVLVVSGFNSSGSEVPSAALYDPAAGTWTAAAPPLVPRHYATATLLPDGRVLLAGGFSSAGVTNHAELYDPVANTWTATGALSRARNGHSATLLPSGEVLALAGADGARNPVALSERYDPATGTWTATTNLAIPSENHTATLLPTGRVLVAGGFSLSPATTFYERADLYDPGDERWVPAGNLAQGRAPATALLPTGRVLLAGGRGVAGVSSTTEIYTRSSNTWAPAAPLAAARERATLTVLRSGEALIVGGSNGAGPLATAERFDHAADVWQPAGAMTSPRDGHTATLLASGSVLIAGGGDATAELYDPATGTWSNGARMATDRTNHASVRLPDGRVLVVGGEQGGVPLASAELYDPVTNAWSPAASLSQARASFTLVLLPSGGVLAAGGTTLATELASAELYDAVANVWSPAGTLTGPRARHAAVTLPSGIVLVAGGQGPGGAVLATAEIFDPATRRWEPVSGLAAQRLRLGLEVLPSGEVLAVGGQGAGGAWLASAELFEPTGAQPAWRPVVTSTTLTRGCPSAIRGTGLRGISQASYGSTMSSPTNYPVVRLTAAEGGRTWPLASRDGSDTGVTIDVPPDVPPGPYVLTVYANAIPGGAMATVVDNTPPAADDGAVTTPYGVPVEITLGATDVEGDELTLTIVTPPEHGTLGTIESGRVTYSPEPGFVGADTFVFRARDCGLDGNEATIEIAVVDATAPSVTCPADVAVVTDGASASATWPAPTASDDVTTSPAIVSSAEPGSTFPLGTTTVTVTASDGAGNTATCTFDVTVRDDTAPAVTCPADVDAEATGSTGAAVTWPPATADGATLTYSAESGSTFPLGTTTVEATATDAAGNTATCTFDVTVRSARAPSSGCGCGVAGTARGGLEVLLVGLVLGALWSRRRR</sequence>
<keyword evidence="5" id="KW-1185">Reference proteome</keyword>
<dbReference type="STRING" id="927083.DB32_006119"/>
<dbReference type="EMBL" id="CP011125">
    <property type="protein sequence ID" value="AKF08970.1"/>
    <property type="molecule type" value="Genomic_DNA"/>
</dbReference>
<evidence type="ECO:0000256" key="2">
    <source>
        <dbReference type="ARBA" id="ARBA00022737"/>
    </source>
</evidence>
<accession>A0A0F6YK77</accession>
<dbReference type="Pfam" id="PF17963">
    <property type="entry name" value="Big_9"/>
    <property type="match status" value="1"/>
</dbReference>
<dbReference type="InterPro" id="IPR037293">
    <property type="entry name" value="Gal_Oxidase_central_sf"/>
</dbReference>
<dbReference type="PANTHER" id="PTHR46344:SF27">
    <property type="entry name" value="KELCH REPEAT SUPERFAMILY PROTEIN"/>
    <property type="match status" value="1"/>
</dbReference>
<dbReference type="Pfam" id="PF02494">
    <property type="entry name" value="HYR"/>
    <property type="match status" value="2"/>
</dbReference>
<dbReference type="Gene3D" id="2.130.10.80">
    <property type="entry name" value="Galactose oxidase/kelch, beta-propeller"/>
    <property type="match status" value="6"/>
</dbReference>
<dbReference type="Gene3D" id="2.60.40.2810">
    <property type="match status" value="1"/>
</dbReference>
<feature type="domain" description="HYR" evidence="3">
    <location>
        <begin position="956"/>
        <end position="1030"/>
    </location>
</feature>
<dbReference type="KEGG" id="samy:DB32_006119"/>
<dbReference type="AlphaFoldDB" id="A0A0F6YK77"/>
<dbReference type="InterPro" id="IPR003410">
    <property type="entry name" value="HYR_dom"/>
</dbReference>
<evidence type="ECO:0000259" key="3">
    <source>
        <dbReference type="PROSITE" id="PS50825"/>
    </source>
</evidence>
<dbReference type="InterPro" id="IPR006652">
    <property type="entry name" value="Kelch_1"/>
</dbReference>
<organism evidence="4 5">
    <name type="scientific">Sandaracinus amylolyticus</name>
    <dbReference type="NCBI Taxonomy" id="927083"/>
    <lineage>
        <taxon>Bacteria</taxon>
        <taxon>Pseudomonadati</taxon>
        <taxon>Myxococcota</taxon>
        <taxon>Polyangia</taxon>
        <taxon>Polyangiales</taxon>
        <taxon>Sandaracinaceae</taxon>
        <taxon>Sandaracinus</taxon>
    </lineage>
</organism>
<evidence type="ECO:0000313" key="5">
    <source>
        <dbReference type="Proteomes" id="UP000034883"/>
    </source>
</evidence>
<gene>
    <name evidence="4" type="ORF">DB32_006119</name>
</gene>
<feature type="domain" description="HYR" evidence="3">
    <location>
        <begin position="875"/>
        <end position="955"/>
    </location>
</feature>
<reference evidence="4 5" key="1">
    <citation type="submission" date="2015-03" db="EMBL/GenBank/DDBJ databases">
        <title>Genome assembly of Sandaracinus amylolyticus DSM 53668.</title>
        <authorList>
            <person name="Sharma G."/>
            <person name="Subramanian S."/>
        </authorList>
    </citation>
    <scope>NUCLEOTIDE SEQUENCE [LARGE SCALE GENOMIC DNA]</scope>
    <source>
        <strain evidence="4 5">DSM 53668</strain>
    </source>
</reference>
<keyword evidence="1" id="KW-0880">Kelch repeat</keyword>
<proteinExistence type="predicted"/>
<dbReference type="Gene3D" id="2.120.10.80">
    <property type="entry name" value="Kelch-type beta propeller"/>
    <property type="match status" value="2"/>
</dbReference>
<evidence type="ECO:0000256" key="1">
    <source>
        <dbReference type="ARBA" id="ARBA00022441"/>
    </source>
</evidence>
<dbReference type="SUPFAM" id="SSF117281">
    <property type="entry name" value="Kelch motif"/>
    <property type="match status" value="4"/>
</dbReference>
<keyword evidence="2" id="KW-0677">Repeat</keyword>
<name>A0A0F6YK77_9BACT</name>